<evidence type="ECO:0000256" key="2">
    <source>
        <dbReference type="ARBA" id="ARBA00023224"/>
    </source>
</evidence>
<dbReference type="EMBL" id="CP047475">
    <property type="protein sequence ID" value="QIA63881.1"/>
    <property type="molecule type" value="Genomic_DNA"/>
</dbReference>
<dbReference type="Gene3D" id="1.10.287.950">
    <property type="entry name" value="Methyl-accepting chemotaxis protein"/>
    <property type="match status" value="1"/>
</dbReference>
<dbReference type="KEGG" id="vas:GT360_10280"/>
<dbReference type="GO" id="GO:0006935">
    <property type="term" value="P:chemotaxis"/>
    <property type="evidence" value="ECO:0007669"/>
    <property type="project" value="InterPro"/>
</dbReference>
<dbReference type="GO" id="GO:0004888">
    <property type="term" value="F:transmembrane signaling receptor activity"/>
    <property type="evidence" value="ECO:0007669"/>
    <property type="project" value="InterPro"/>
</dbReference>
<accession>A0A7Z2T431</accession>
<dbReference type="PANTHER" id="PTHR32089:SF33">
    <property type="entry name" value="TOXIN COREGULATED PILUS BIOSYNTHESIS PROTEIN I"/>
    <property type="match status" value="1"/>
</dbReference>
<dbReference type="PRINTS" id="PR00260">
    <property type="entry name" value="CHEMTRNSDUCR"/>
</dbReference>
<organism evidence="6 7">
    <name type="scientific">Vibrio astriarenae</name>
    <dbReference type="NCBI Taxonomy" id="1481923"/>
    <lineage>
        <taxon>Bacteria</taxon>
        <taxon>Pseudomonadati</taxon>
        <taxon>Pseudomonadota</taxon>
        <taxon>Gammaproteobacteria</taxon>
        <taxon>Vibrionales</taxon>
        <taxon>Vibrionaceae</taxon>
        <taxon>Vibrio</taxon>
    </lineage>
</organism>
<dbReference type="InterPro" id="IPR004089">
    <property type="entry name" value="MCPsignal_dom"/>
</dbReference>
<dbReference type="PANTHER" id="PTHR32089">
    <property type="entry name" value="METHYL-ACCEPTING CHEMOTAXIS PROTEIN MCPB"/>
    <property type="match status" value="1"/>
</dbReference>
<sequence length="537" mass="58759">MRVSQKIISISLVAVVLLIGASVSSFLLSQRLIGNIQMIQNERAIPLAQLKGISDAYAVNVIDALNKAHLSREQNLDEVFEQIDKTISRANLDWVAYQQNNLTSREQRLAEDTQQQLFVVVSQLQNNQSELLSGVITLEELIVRTYQTVDELSLRIDDLINLQLDVVDEVYSQSLETEAHYNILRVVYVLIGSSAFAFLSYKIVSSIVTMLGAEPIVISEHLQKMAKGEFRKFEATTGKETGVYLSLIQLAERQNDLLTDTHTVANSVAAASEELSCVMKETTQNAQQEKVQIESVNTALVQLTATVEEMTDNSVNAESAAESATSSVIDGSQKLTASIELTRGIDSSIQATSEVLSKLQQETQNIEEVVDVIHQISDQTNLLALNAAIEAARAGSHGRGFAVVADEVRNLAAQTQQSTLRIQEMISSFQNQAELANDNMLENKRMIERSVNLSGSVESAFKEIQVSVESLSALNRQVAAAAQEQLIVTNDVSSSTNTILDLANLNASAVNQTTQAANELAELATKQKEDLSLFKLS</sequence>
<dbReference type="SUPFAM" id="SSF58104">
    <property type="entry name" value="Methyl-accepting chemotaxis protein (MCP) signaling domain"/>
    <property type="match status" value="1"/>
</dbReference>
<dbReference type="FunFam" id="1.10.287.950:FF:000001">
    <property type="entry name" value="Methyl-accepting chemotaxis sensory transducer"/>
    <property type="match status" value="1"/>
</dbReference>
<keyword evidence="2 4" id="KW-0807">Transducer</keyword>
<feature type="domain" description="Methyl-accepting transducer" evidence="5">
    <location>
        <begin position="264"/>
        <end position="500"/>
    </location>
</feature>
<dbReference type="InterPro" id="IPR024478">
    <property type="entry name" value="HlyB_4HB_MCP"/>
</dbReference>
<protein>
    <recommendedName>
        <fullName evidence="5">Methyl-accepting transducer domain-containing protein</fullName>
    </recommendedName>
</protein>
<proteinExistence type="inferred from homology"/>
<dbReference type="Proteomes" id="UP000464262">
    <property type="component" value="Chromosome 1"/>
</dbReference>
<evidence type="ECO:0000256" key="3">
    <source>
        <dbReference type="ARBA" id="ARBA00029447"/>
    </source>
</evidence>
<reference evidence="6 7" key="1">
    <citation type="submission" date="2020-01" db="EMBL/GenBank/DDBJ databases">
        <title>Whole genome and functional gene identification of agarase of Vibrio HN897.</title>
        <authorList>
            <person name="Liu Y."/>
            <person name="Zhao Z."/>
        </authorList>
    </citation>
    <scope>NUCLEOTIDE SEQUENCE [LARGE SCALE GENOMIC DNA]</scope>
    <source>
        <strain evidence="6 7">HN897</strain>
    </source>
</reference>
<gene>
    <name evidence="6" type="ORF">GT360_10280</name>
</gene>
<dbReference type="Pfam" id="PF12729">
    <property type="entry name" value="4HB_MCP_1"/>
    <property type="match status" value="1"/>
</dbReference>
<evidence type="ECO:0000313" key="7">
    <source>
        <dbReference type="Proteomes" id="UP000464262"/>
    </source>
</evidence>
<evidence type="ECO:0000259" key="5">
    <source>
        <dbReference type="PROSITE" id="PS50111"/>
    </source>
</evidence>
<evidence type="ECO:0000313" key="6">
    <source>
        <dbReference type="EMBL" id="QIA63881.1"/>
    </source>
</evidence>
<keyword evidence="7" id="KW-1185">Reference proteome</keyword>
<dbReference type="PROSITE" id="PS50111">
    <property type="entry name" value="CHEMOTAXIS_TRANSDUC_2"/>
    <property type="match status" value="1"/>
</dbReference>
<dbReference type="InterPro" id="IPR004090">
    <property type="entry name" value="Chemotax_Me-accpt_rcpt"/>
</dbReference>
<dbReference type="GO" id="GO:0007165">
    <property type="term" value="P:signal transduction"/>
    <property type="evidence" value="ECO:0007669"/>
    <property type="project" value="UniProtKB-KW"/>
</dbReference>
<dbReference type="AlphaFoldDB" id="A0A7Z2T431"/>
<evidence type="ECO:0000256" key="1">
    <source>
        <dbReference type="ARBA" id="ARBA00004370"/>
    </source>
</evidence>
<dbReference type="RefSeq" id="WP_164648776.1">
    <property type="nucleotide sequence ID" value="NZ_CP047475.1"/>
</dbReference>
<evidence type="ECO:0000256" key="4">
    <source>
        <dbReference type="PROSITE-ProRule" id="PRU00284"/>
    </source>
</evidence>
<dbReference type="SMART" id="SM00283">
    <property type="entry name" value="MA"/>
    <property type="match status" value="1"/>
</dbReference>
<dbReference type="GO" id="GO:0016020">
    <property type="term" value="C:membrane"/>
    <property type="evidence" value="ECO:0007669"/>
    <property type="project" value="UniProtKB-SubCell"/>
</dbReference>
<comment type="subcellular location">
    <subcellularLocation>
        <location evidence="1">Membrane</location>
    </subcellularLocation>
</comment>
<dbReference type="Pfam" id="PF00015">
    <property type="entry name" value="MCPsignal"/>
    <property type="match status" value="1"/>
</dbReference>
<name>A0A7Z2T431_9VIBR</name>
<comment type="similarity">
    <text evidence="3">Belongs to the methyl-accepting chemotaxis (MCP) protein family.</text>
</comment>